<evidence type="ECO:0000256" key="3">
    <source>
        <dbReference type="PROSITE-ProRule" id="PRU00332"/>
    </source>
</evidence>
<dbReference type="GO" id="GO:0000339">
    <property type="term" value="F:RNA cap binding"/>
    <property type="evidence" value="ECO:0007669"/>
    <property type="project" value="InterPro"/>
</dbReference>
<dbReference type="InterPro" id="IPR045180">
    <property type="entry name" value="La_dom_prot"/>
</dbReference>
<feature type="compositionally biased region" description="Polar residues" evidence="4">
    <location>
        <begin position="521"/>
        <end position="531"/>
    </location>
</feature>
<feature type="region of interest" description="Disordered" evidence="4">
    <location>
        <begin position="157"/>
        <end position="214"/>
    </location>
</feature>
<dbReference type="InterPro" id="IPR036388">
    <property type="entry name" value="WH-like_DNA-bd_sf"/>
</dbReference>
<feature type="compositionally biased region" description="Basic and acidic residues" evidence="4">
    <location>
        <begin position="763"/>
        <end position="774"/>
    </location>
</feature>
<keyword evidence="7" id="KW-1185">Reference proteome</keyword>
<dbReference type="Pfam" id="PF05383">
    <property type="entry name" value="La"/>
    <property type="match status" value="1"/>
</dbReference>
<organism evidence="6 7">
    <name type="scientific">Blomia tropicalis</name>
    <name type="common">Mite</name>
    <dbReference type="NCBI Taxonomy" id="40697"/>
    <lineage>
        <taxon>Eukaryota</taxon>
        <taxon>Metazoa</taxon>
        <taxon>Ecdysozoa</taxon>
        <taxon>Arthropoda</taxon>
        <taxon>Chelicerata</taxon>
        <taxon>Arachnida</taxon>
        <taxon>Acari</taxon>
        <taxon>Acariformes</taxon>
        <taxon>Sarcoptiformes</taxon>
        <taxon>Astigmata</taxon>
        <taxon>Glycyphagoidea</taxon>
        <taxon>Echimyopodidae</taxon>
        <taxon>Blomia</taxon>
    </lineage>
</organism>
<feature type="compositionally biased region" description="Polar residues" evidence="4">
    <location>
        <begin position="299"/>
        <end position="321"/>
    </location>
</feature>
<feature type="compositionally biased region" description="Low complexity" evidence="4">
    <location>
        <begin position="133"/>
        <end position="142"/>
    </location>
</feature>
<reference evidence="6" key="1">
    <citation type="submission" date="2022-12" db="EMBL/GenBank/DDBJ databases">
        <title>Genome assemblies of Blomia tropicalis.</title>
        <authorList>
            <person name="Cui Y."/>
        </authorList>
    </citation>
    <scope>NUCLEOTIDE SEQUENCE</scope>
    <source>
        <tissue evidence="6">Adult mites</tissue>
    </source>
</reference>
<feature type="compositionally biased region" description="Polar residues" evidence="4">
    <location>
        <begin position="561"/>
        <end position="575"/>
    </location>
</feature>
<dbReference type="InterPro" id="IPR006630">
    <property type="entry name" value="La_HTH"/>
</dbReference>
<dbReference type="PROSITE" id="PS50961">
    <property type="entry name" value="HTH_LA"/>
    <property type="match status" value="1"/>
</dbReference>
<feature type="compositionally biased region" description="Low complexity" evidence="4">
    <location>
        <begin position="330"/>
        <end position="360"/>
    </location>
</feature>
<feature type="region of interest" description="Disordered" evidence="4">
    <location>
        <begin position="1"/>
        <end position="26"/>
    </location>
</feature>
<evidence type="ECO:0000313" key="6">
    <source>
        <dbReference type="EMBL" id="KAJ6224724.1"/>
    </source>
</evidence>
<dbReference type="FunFam" id="1.10.10.10:FF:000131">
    <property type="entry name" value="la-related protein 1B isoform X2"/>
    <property type="match status" value="1"/>
</dbReference>
<feature type="region of interest" description="Disordered" evidence="4">
    <location>
        <begin position="753"/>
        <end position="825"/>
    </location>
</feature>
<evidence type="ECO:0000256" key="1">
    <source>
        <dbReference type="ARBA" id="ARBA00022884"/>
    </source>
</evidence>
<dbReference type="SMART" id="SM00715">
    <property type="entry name" value="LA"/>
    <property type="match status" value="1"/>
</dbReference>
<feature type="region of interest" description="Disordered" evidence="4">
    <location>
        <begin position="299"/>
        <end position="426"/>
    </location>
</feature>
<feature type="region of interest" description="Disordered" evidence="4">
    <location>
        <begin position="1376"/>
        <end position="1491"/>
    </location>
</feature>
<feature type="region of interest" description="Disordered" evidence="4">
    <location>
        <begin position="63"/>
        <end position="142"/>
    </location>
</feature>
<feature type="compositionally biased region" description="Polar residues" evidence="4">
    <location>
        <begin position="65"/>
        <end position="101"/>
    </location>
</feature>
<protein>
    <recommendedName>
        <fullName evidence="2">La-related protein 1</fullName>
    </recommendedName>
</protein>
<feature type="region of interest" description="Disordered" evidence="4">
    <location>
        <begin position="1055"/>
        <end position="1158"/>
    </location>
</feature>
<keyword evidence="1 3" id="KW-0694">RNA-binding</keyword>
<dbReference type="GO" id="GO:0008187">
    <property type="term" value="F:poly-pyrimidine tract binding"/>
    <property type="evidence" value="ECO:0007669"/>
    <property type="project" value="UniProtKB-ARBA"/>
</dbReference>
<dbReference type="OMA" id="DWPSLNE"/>
<dbReference type="Gene3D" id="1.10.10.10">
    <property type="entry name" value="Winged helix-like DNA-binding domain superfamily/Winged helix DNA-binding domain"/>
    <property type="match status" value="1"/>
</dbReference>
<feature type="compositionally biased region" description="Basic and acidic residues" evidence="4">
    <location>
        <begin position="464"/>
        <end position="479"/>
    </location>
</feature>
<sequence>MSNNCSENENTEKMPATISTSTNNPVVSSTVANHAQVNEVSTNSDPVSSITKGSNSNAAVRVANGSEQGCNTNNEKTVGSTSNIGESTKQQSTPTSDSVQLEQTSNSESDNTSEELVANGHVVEDENQHSNKTSPIISSSTTTNNAWLNVPKIVSKTPTTTNANSSVSSAPSQVTQNPGLGSVPNKNTTPVSNLPTAKWASKNGPTSSTLSKSTAATAAKPKVSVIMTAMAVFCIEDYSSASYINDWPSLNEVSEVSLVLPLYEIVAYIHAFIHYRSLPFSPLSIPFLNCCSTKKQQLTKRNSGDQTSVAGQELPSSNGNPDESKDTGVATSVPKVSSTSTTAKSPNLNANFSSSLSNGSADDEETSSKENCDTTSGQISDSANSNPLSSDSKLKNNKKKGQKKWVPLEIGPPPTSNNKFRNKTAINRPNSDYYASTELINGMNGFGNEEYKSKFSSMQRNRSQRSDRRIRSETGERGYGKNSTIPAYVGSTTGAPVKSAAVASSVVPVQESDHTKKVPPNNLSVSTSNSGAVLPPPVSNSSYLRRNTAPRGRGSRGGIMSQRNNLNRSRSQTGVDNIGPVAANALPTGAPLVASNSVSSGAVGVLPDELNYFYPEYATTPGMDNVQLPPATAASNFIQTPYYFNTPFIPYGSDRLKEMLRTQIEYYFSEENLQRDFFLRRKMDEGGFLPISLIASFHRVQALTQDVSLVVEALSDSTTVEIVDGVKLRTRSNPEKWPLEDNLSNVTAIPYLTSPGGTPLPDDSNKLIENDPHSDVPFTSDSSANNPVNSEKNDKSSSYVDSSIAQKTQHVKTSSDLTFTTDSKNGFSSAVVKGAAAVTTKSSTPSKAFSVVSAKQSANTNCDNESKNVYSSVIGSGSVTSELPNENDKPRNPTGGNDIVEDWKPVRSKKNKQTRAKSLDNKTFVPHRLGTTKDELPFLMDEDLSDQQLSLAGRKKAYTDYDDIEDDSHDYEISDYDLSKIIIVTQTPRKTTDHVYDRTGDWTTRVKFTQEISKVINDGLFYYEQNLFARFGNEDSKQHKTLGIISQEDFNLYSESPKKNTCTTPPPPPPPTYVDEDIEFDEMYTSGSPHSSTIPLDTPKKSQHKTPLRKSPITDPRFYPAPEPNHAPPAGTPRKQKTKNSSNPPIEPHIGWFIDSREPDIPDASGERVISSTIASSSVSTSLGSTPQSLPKFEHPSHSLLKENGFTQFVYHKYRLRCIKERKRLGIGQSQEMVTLFRFWSFFLREHFNHSMYTEFRRIACEDSSHGFRYGLECLFRFYSYGLEKHFRLELFKDFQEEVIKDINFGELYGLEKFWAFRKYYKDWSSVQSHVDPFLLAKIGDYKTVDDFRLDPDTIAQRDLLNQKKREDYLKSLRFHQQQEQHLHKAKPNGDISSNSKFSKIARQQGDENRVNSKSDNRNATKGAIKDNNSSNYGSKSQKQPMRNQSNTLNNVTNVGNQSFAPKSQPPPSSTSFASIVAAKPKSKPKAAATENMVVVDSITEKGN</sequence>
<feature type="region of interest" description="Disordered" evidence="4">
    <location>
        <begin position="508"/>
        <end position="580"/>
    </location>
</feature>
<feature type="compositionally biased region" description="Polar residues" evidence="4">
    <location>
        <begin position="416"/>
        <end position="426"/>
    </location>
</feature>
<feature type="compositionally biased region" description="Polar residues" evidence="4">
    <location>
        <begin position="1427"/>
        <end position="1462"/>
    </location>
</feature>
<evidence type="ECO:0000259" key="5">
    <source>
        <dbReference type="PROSITE" id="PS50961"/>
    </source>
</evidence>
<dbReference type="GO" id="GO:0010494">
    <property type="term" value="C:cytoplasmic stress granule"/>
    <property type="evidence" value="ECO:0007669"/>
    <property type="project" value="TreeGrafter"/>
</dbReference>
<name>A0A9Q0RSD2_BLOTA</name>
<dbReference type="InterPro" id="IPR036390">
    <property type="entry name" value="WH_DNA-bd_sf"/>
</dbReference>
<dbReference type="SMART" id="SM00684">
    <property type="entry name" value="DM15"/>
    <property type="match status" value="3"/>
</dbReference>
<feature type="region of interest" description="Disordered" evidence="4">
    <location>
        <begin position="877"/>
        <end position="918"/>
    </location>
</feature>
<dbReference type="Pfam" id="PF21071">
    <property type="entry name" value="LARP1_HEAT"/>
    <property type="match status" value="1"/>
</dbReference>
<accession>A0A9Q0RSD2</accession>
<feature type="compositionally biased region" description="Low complexity" evidence="4">
    <location>
        <begin position="157"/>
        <end position="176"/>
    </location>
</feature>
<feature type="region of interest" description="Disordered" evidence="4">
    <location>
        <begin position="454"/>
        <end position="487"/>
    </location>
</feature>
<evidence type="ECO:0000256" key="4">
    <source>
        <dbReference type="SAM" id="MobiDB-lite"/>
    </source>
</evidence>
<dbReference type="GO" id="GO:0045727">
    <property type="term" value="P:positive regulation of translation"/>
    <property type="evidence" value="ECO:0007669"/>
    <property type="project" value="TreeGrafter"/>
</dbReference>
<feature type="compositionally biased region" description="Polar residues" evidence="4">
    <location>
        <begin position="777"/>
        <end position="825"/>
    </location>
</feature>
<dbReference type="InterPro" id="IPR006607">
    <property type="entry name" value="DM15"/>
</dbReference>
<dbReference type="PANTHER" id="PTHR22792:SF132">
    <property type="entry name" value="LA-RELATED PROTEIN 1"/>
    <property type="match status" value="1"/>
</dbReference>
<dbReference type="GO" id="GO:0005829">
    <property type="term" value="C:cytosol"/>
    <property type="evidence" value="ECO:0007669"/>
    <property type="project" value="TreeGrafter"/>
</dbReference>
<proteinExistence type="predicted"/>
<feature type="compositionally biased region" description="Polar residues" evidence="4">
    <location>
        <begin position="373"/>
        <end position="383"/>
    </location>
</feature>
<feature type="compositionally biased region" description="Polar residues" evidence="4">
    <location>
        <begin position="184"/>
        <end position="195"/>
    </location>
</feature>
<dbReference type="SUPFAM" id="SSF46785">
    <property type="entry name" value="Winged helix' DNA-binding domain"/>
    <property type="match status" value="1"/>
</dbReference>
<evidence type="ECO:0000313" key="7">
    <source>
        <dbReference type="Proteomes" id="UP001142055"/>
    </source>
</evidence>
<dbReference type="EMBL" id="JAPWDV010000001">
    <property type="protein sequence ID" value="KAJ6224724.1"/>
    <property type="molecule type" value="Genomic_DNA"/>
</dbReference>
<comment type="caution">
    <text evidence="6">The sequence shown here is derived from an EMBL/GenBank/DDBJ whole genome shotgun (WGS) entry which is preliminary data.</text>
</comment>
<feature type="compositionally biased region" description="Pro residues" evidence="4">
    <location>
        <begin position="1119"/>
        <end position="1131"/>
    </location>
</feature>
<dbReference type="PANTHER" id="PTHR22792">
    <property type="entry name" value="LUPUS LA PROTEIN-RELATED"/>
    <property type="match status" value="1"/>
</dbReference>
<feature type="compositionally biased region" description="Basic residues" evidence="4">
    <location>
        <begin position="906"/>
        <end position="915"/>
    </location>
</feature>
<feature type="domain" description="HTH La-type RNA-binding" evidence="5">
    <location>
        <begin position="650"/>
        <end position="741"/>
    </location>
</feature>
<evidence type="ECO:0000256" key="2">
    <source>
        <dbReference type="ARBA" id="ARBA00072183"/>
    </source>
</evidence>
<dbReference type="GO" id="GO:0048255">
    <property type="term" value="P:mRNA stabilization"/>
    <property type="evidence" value="ECO:0007669"/>
    <property type="project" value="InterPro"/>
</dbReference>
<feature type="compositionally biased region" description="Basic and acidic residues" evidence="4">
    <location>
        <begin position="1405"/>
        <end position="1419"/>
    </location>
</feature>
<gene>
    <name evidence="6" type="ORF">RDWZM_003269</name>
</gene>
<dbReference type="Proteomes" id="UP001142055">
    <property type="component" value="Chromosome 1"/>
</dbReference>
<feature type="compositionally biased region" description="Polar residues" evidence="4">
    <location>
        <begin position="1085"/>
        <end position="1095"/>
    </location>
</feature>